<keyword evidence="6" id="KW-0119">Carbohydrate metabolism</keyword>
<keyword evidence="5" id="KW-0378">Hydrolase</keyword>
<evidence type="ECO:0000256" key="8">
    <source>
        <dbReference type="SAM" id="SignalP"/>
    </source>
</evidence>
<evidence type="ECO:0000256" key="2">
    <source>
        <dbReference type="ARBA" id="ARBA00022525"/>
    </source>
</evidence>
<keyword evidence="4 8" id="KW-0732">Signal</keyword>
<evidence type="ECO:0000256" key="6">
    <source>
        <dbReference type="ARBA" id="ARBA00023277"/>
    </source>
</evidence>
<dbReference type="PROSITE" id="PS51257">
    <property type="entry name" value="PROKAR_LIPOPROTEIN"/>
    <property type="match status" value="1"/>
</dbReference>
<evidence type="ECO:0008006" key="11">
    <source>
        <dbReference type="Google" id="ProtNLM"/>
    </source>
</evidence>
<dbReference type="GO" id="GO:0005576">
    <property type="term" value="C:extracellular region"/>
    <property type="evidence" value="ECO:0007669"/>
    <property type="project" value="UniProtKB-SubCell"/>
</dbReference>
<evidence type="ECO:0000256" key="1">
    <source>
        <dbReference type="ARBA" id="ARBA00004613"/>
    </source>
</evidence>
<evidence type="ECO:0000256" key="4">
    <source>
        <dbReference type="ARBA" id="ARBA00022729"/>
    </source>
</evidence>
<dbReference type="InterPro" id="IPR029058">
    <property type="entry name" value="AB_hydrolase_fold"/>
</dbReference>
<evidence type="ECO:0000256" key="7">
    <source>
        <dbReference type="ARBA" id="ARBA00023326"/>
    </source>
</evidence>
<dbReference type="GO" id="GO:0045493">
    <property type="term" value="P:xylan catabolic process"/>
    <property type="evidence" value="ECO:0007669"/>
    <property type="project" value="UniProtKB-KW"/>
</dbReference>
<evidence type="ECO:0000313" key="10">
    <source>
        <dbReference type="Proteomes" id="UP000366872"/>
    </source>
</evidence>
<dbReference type="InterPro" id="IPR043595">
    <property type="entry name" value="FaeB/C/D"/>
</dbReference>
<dbReference type="Proteomes" id="UP000366872">
    <property type="component" value="Unassembled WGS sequence"/>
</dbReference>
<evidence type="ECO:0000256" key="5">
    <source>
        <dbReference type="ARBA" id="ARBA00022801"/>
    </source>
</evidence>
<dbReference type="GO" id="GO:0030600">
    <property type="term" value="F:feruloyl esterase activity"/>
    <property type="evidence" value="ECO:0007669"/>
    <property type="project" value="InterPro"/>
</dbReference>
<keyword evidence="3" id="KW-0858">Xylan degradation</keyword>
<organism evidence="9 10">
    <name type="scientific">Pontiella desulfatans</name>
    <dbReference type="NCBI Taxonomy" id="2750659"/>
    <lineage>
        <taxon>Bacteria</taxon>
        <taxon>Pseudomonadati</taxon>
        <taxon>Kiritimatiellota</taxon>
        <taxon>Kiritimatiellia</taxon>
        <taxon>Kiritimatiellales</taxon>
        <taxon>Pontiellaceae</taxon>
        <taxon>Pontiella</taxon>
    </lineage>
</organism>
<evidence type="ECO:0000256" key="3">
    <source>
        <dbReference type="ARBA" id="ARBA00022651"/>
    </source>
</evidence>
<dbReference type="PANTHER" id="PTHR38050">
    <property type="match status" value="1"/>
</dbReference>
<accession>A0A6C2U7Z2</accession>
<evidence type="ECO:0000313" key="9">
    <source>
        <dbReference type="EMBL" id="VGO15544.1"/>
    </source>
</evidence>
<keyword evidence="2" id="KW-0964">Secreted</keyword>
<protein>
    <recommendedName>
        <fullName evidence="11">Polyhydroxybutyrate depolymerase</fullName>
    </recommendedName>
</protein>
<keyword evidence="10" id="KW-1185">Reference proteome</keyword>
<feature type="signal peptide" evidence="8">
    <location>
        <begin position="1"/>
        <end position="18"/>
    </location>
</feature>
<dbReference type="RefSeq" id="WP_222847255.1">
    <property type="nucleotide sequence ID" value="NZ_CAAHFG010000002.1"/>
</dbReference>
<dbReference type="SUPFAM" id="SSF53474">
    <property type="entry name" value="alpha/beta-Hydrolases"/>
    <property type="match status" value="1"/>
</dbReference>
<gene>
    <name evidence="9" type="ORF">PDESU_04129</name>
</gene>
<proteinExistence type="predicted"/>
<dbReference type="EMBL" id="CAAHFG010000002">
    <property type="protein sequence ID" value="VGO15544.1"/>
    <property type="molecule type" value="Genomic_DNA"/>
</dbReference>
<dbReference type="AlphaFoldDB" id="A0A6C2U7Z2"/>
<reference evidence="9 10" key="1">
    <citation type="submission" date="2019-04" db="EMBL/GenBank/DDBJ databases">
        <authorList>
            <person name="Van Vliet M D."/>
        </authorList>
    </citation>
    <scope>NUCLEOTIDE SEQUENCE [LARGE SCALE GENOMIC DNA]</scope>
    <source>
        <strain evidence="9 10">F1</strain>
    </source>
</reference>
<dbReference type="PANTHER" id="PTHR38050:SF2">
    <property type="entry name" value="FERULOYL ESTERASE C-RELATED"/>
    <property type="match status" value="1"/>
</dbReference>
<sequence>MKRILFLVLLLAAGACFAAEPELRSWVVDGVKREALVHMPGGEAPVPLVFVFHGHGGNMRNGARSFRIHELWPEAAVVYMQGLPTPGQLTDPEGKKNGWNSNPSDAANRDLKFFDAVYASFQGRIDTNRVFSTGHSNGGGFTYCLWAARGERLRAVAPSAAVAGKAAKLLKPKPVLHVAGTNDKLVKYAWQKRMMAFLKKNNGCSAEGQPWHSSGDLTGTRYASQGGTPLVTLISPGAHTFPAAAPALIVRFFKTDGVGR</sequence>
<comment type="subcellular location">
    <subcellularLocation>
        <location evidence="1">Secreted</location>
    </subcellularLocation>
</comment>
<feature type="chain" id="PRO_5025592202" description="Polyhydroxybutyrate depolymerase" evidence="8">
    <location>
        <begin position="19"/>
        <end position="260"/>
    </location>
</feature>
<name>A0A6C2U7Z2_PONDE</name>
<dbReference type="Gene3D" id="3.40.50.1820">
    <property type="entry name" value="alpha/beta hydrolase"/>
    <property type="match status" value="1"/>
</dbReference>
<keyword evidence="7" id="KW-0624">Polysaccharide degradation</keyword>